<feature type="region of interest" description="Disordered" evidence="16">
    <location>
        <begin position="318"/>
        <end position="359"/>
    </location>
</feature>
<evidence type="ECO:0000313" key="21">
    <source>
        <dbReference type="EMBL" id="GKV34508.1"/>
    </source>
</evidence>
<keyword evidence="15" id="KW-0511">Multifunctional enzyme</keyword>
<evidence type="ECO:0000256" key="2">
    <source>
        <dbReference type="ARBA" id="ARBA00022679"/>
    </source>
</evidence>
<dbReference type="InterPro" id="IPR000953">
    <property type="entry name" value="Chromo/chromo_shadow_dom"/>
</dbReference>
<dbReference type="CDD" id="cd01647">
    <property type="entry name" value="RT_LTR"/>
    <property type="match status" value="1"/>
</dbReference>
<dbReference type="GO" id="GO:0003677">
    <property type="term" value="F:DNA binding"/>
    <property type="evidence" value="ECO:0007669"/>
    <property type="project" value="UniProtKB-KW"/>
</dbReference>
<keyword evidence="7" id="KW-0255">Endonuclease</keyword>
<keyword evidence="1" id="KW-0645">Protease</keyword>
<proteinExistence type="predicted"/>
<evidence type="ECO:0000259" key="19">
    <source>
        <dbReference type="PROSITE" id="PS50878"/>
    </source>
</evidence>
<evidence type="ECO:0000256" key="4">
    <source>
        <dbReference type="ARBA" id="ARBA00022722"/>
    </source>
</evidence>
<evidence type="ECO:0000256" key="15">
    <source>
        <dbReference type="ARBA" id="ARBA00023268"/>
    </source>
</evidence>
<dbReference type="InterPro" id="IPR036397">
    <property type="entry name" value="RNaseH_sf"/>
</dbReference>
<dbReference type="GO" id="GO:0046872">
    <property type="term" value="F:metal ion binding"/>
    <property type="evidence" value="ECO:0007669"/>
    <property type="project" value="UniProtKB-KW"/>
</dbReference>
<dbReference type="PROSITE" id="PS50878">
    <property type="entry name" value="RT_POL"/>
    <property type="match status" value="1"/>
</dbReference>
<evidence type="ECO:0000256" key="1">
    <source>
        <dbReference type="ARBA" id="ARBA00022670"/>
    </source>
</evidence>
<dbReference type="Pfam" id="PF17919">
    <property type="entry name" value="RT_RNaseH_2"/>
    <property type="match status" value="1"/>
</dbReference>
<dbReference type="FunFam" id="3.30.70.270:FF:000026">
    <property type="entry name" value="Transposon Ty3-G Gag-Pol polyprotein"/>
    <property type="match status" value="1"/>
</dbReference>
<dbReference type="Proteomes" id="UP001054252">
    <property type="component" value="Unassembled WGS sequence"/>
</dbReference>
<protein>
    <recommendedName>
        <fullName evidence="23">Reverse transcriptase</fullName>
    </recommendedName>
</protein>
<dbReference type="InterPro" id="IPR021109">
    <property type="entry name" value="Peptidase_aspartic_dom_sf"/>
</dbReference>
<evidence type="ECO:0000256" key="3">
    <source>
        <dbReference type="ARBA" id="ARBA00022695"/>
    </source>
</evidence>
<dbReference type="CDD" id="cd09274">
    <property type="entry name" value="RNase_HI_RT_Ty3"/>
    <property type="match status" value="1"/>
</dbReference>
<dbReference type="CDD" id="cd00303">
    <property type="entry name" value="retropepsin_like"/>
    <property type="match status" value="1"/>
</dbReference>
<accession>A0AAV5LB70</accession>
<keyword evidence="9" id="KW-0460">Magnesium</keyword>
<dbReference type="GO" id="GO:0003887">
    <property type="term" value="F:DNA-directed DNA polymerase activity"/>
    <property type="evidence" value="ECO:0007669"/>
    <property type="project" value="UniProtKB-KW"/>
</dbReference>
<dbReference type="SUPFAM" id="SSF54160">
    <property type="entry name" value="Chromo domain-like"/>
    <property type="match status" value="1"/>
</dbReference>
<dbReference type="PANTHER" id="PTHR37984:SF5">
    <property type="entry name" value="PROTEIN NYNRIN-LIKE"/>
    <property type="match status" value="1"/>
</dbReference>
<dbReference type="GO" id="GO:0004190">
    <property type="term" value="F:aspartic-type endopeptidase activity"/>
    <property type="evidence" value="ECO:0007669"/>
    <property type="project" value="UniProtKB-KW"/>
</dbReference>
<feature type="compositionally biased region" description="Basic and acidic residues" evidence="16">
    <location>
        <begin position="13"/>
        <end position="25"/>
    </location>
</feature>
<evidence type="ECO:0008006" key="23">
    <source>
        <dbReference type="Google" id="ProtNLM"/>
    </source>
</evidence>
<dbReference type="InterPro" id="IPR005162">
    <property type="entry name" value="Retrotrans_gag_dom"/>
</dbReference>
<dbReference type="EMBL" id="BPVZ01000106">
    <property type="protein sequence ID" value="GKV34508.1"/>
    <property type="molecule type" value="Genomic_DNA"/>
</dbReference>
<dbReference type="InterPro" id="IPR001584">
    <property type="entry name" value="Integrase_cat-core"/>
</dbReference>
<keyword evidence="3" id="KW-0548">Nucleotidyltransferase</keyword>
<evidence type="ECO:0000256" key="10">
    <source>
        <dbReference type="ARBA" id="ARBA00022908"/>
    </source>
</evidence>
<keyword evidence="17" id="KW-0472">Membrane</keyword>
<dbReference type="PANTHER" id="PTHR37984">
    <property type="entry name" value="PROTEIN CBG26694"/>
    <property type="match status" value="1"/>
</dbReference>
<dbReference type="GO" id="GO:0006310">
    <property type="term" value="P:DNA recombination"/>
    <property type="evidence" value="ECO:0007669"/>
    <property type="project" value="UniProtKB-KW"/>
</dbReference>
<evidence type="ECO:0000256" key="9">
    <source>
        <dbReference type="ARBA" id="ARBA00022842"/>
    </source>
</evidence>
<dbReference type="Gene3D" id="1.10.340.70">
    <property type="match status" value="1"/>
</dbReference>
<dbReference type="Pfam" id="PF00078">
    <property type="entry name" value="RVT_1"/>
    <property type="match status" value="1"/>
</dbReference>
<dbReference type="Gene3D" id="2.40.70.10">
    <property type="entry name" value="Acid Proteases"/>
    <property type="match status" value="1"/>
</dbReference>
<dbReference type="PROSITE" id="PS50994">
    <property type="entry name" value="INTEGRASE"/>
    <property type="match status" value="1"/>
</dbReference>
<dbReference type="InterPro" id="IPR012337">
    <property type="entry name" value="RNaseH-like_sf"/>
</dbReference>
<dbReference type="InterPro" id="IPR000477">
    <property type="entry name" value="RT_dom"/>
</dbReference>
<dbReference type="InterPro" id="IPR043502">
    <property type="entry name" value="DNA/RNA_pol_sf"/>
</dbReference>
<dbReference type="SMART" id="SM00298">
    <property type="entry name" value="CHROMO"/>
    <property type="match status" value="1"/>
</dbReference>
<evidence type="ECO:0000256" key="12">
    <source>
        <dbReference type="ARBA" id="ARBA00022932"/>
    </source>
</evidence>
<evidence type="ECO:0000256" key="13">
    <source>
        <dbReference type="ARBA" id="ARBA00023125"/>
    </source>
</evidence>
<evidence type="ECO:0000259" key="20">
    <source>
        <dbReference type="PROSITE" id="PS50994"/>
    </source>
</evidence>
<keyword evidence="12" id="KW-0239">DNA-directed DNA polymerase</keyword>
<feature type="compositionally biased region" description="Basic and acidic residues" evidence="16">
    <location>
        <begin position="318"/>
        <end position="340"/>
    </location>
</feature>
<sequence length="1661" mass="187961">MASQGVEASKAAEVPEERGRRETRGGARKKGRSKALSPASRDTLIAFEGRLVKLELAMGDVHEQLDTLDSRMEEQEDRGGSVEELEGKLQGALNSVVADMHKAMEEFRGSIAAEVSAMKAELSEVKGDLALCKAAVAAGVAAGGAPSVAPKLKVPDPPRYGGKRDSKELDNFLWMVESYLDAMNISDESAKIRMATMYLEHDATLWWRRRHAEMQRGLCNINTWEVFKGEFRKQFYPENAEEAAMKKLRVLKHTGLIKDYIREYNSLMLEIPDMTEKNRLLYFMDGLQRWAEQELKRRGVQDLASAIAVAESLIEFGKEPPKRGKDKKGSSSKGGGDKPHKVFKPFKGPEKAGDGGKMQPKVRRDCYLCGGPHWARECPQRNKLNAIISAIGESSQEGETQLGAMQVLNTIRAKVQSGGDAKARAMAEQKGGGKTLKYVTVKIKGVSVRALLDSGANQNLIAVSLAEKLGLPYTKEPGWVKVVDNPSQPICGVARGEPVQIGSWSGKVDLNVITMSDFKLVLGGEFIDQLLPFTFTKDGCIRFEDRNESHKVPLERLPARDRVLSAIQVSKGIKRGEDTYLAALKEYSTSSLDVPQEVQGILCEFEDVMPPELPKKLPPRREVDHAIELEPGSKPPAMGPYRMAPPELEELRKQLKELLDAGFIRPSKAPYGAPVLFQKKHDGTLRMCIDYRALNKITVKNKYPIPLIDDLFDKLGKARWFTKLDLRSGYWQVRIAEGDKAKTTCVTRYGAYEFLVMPFGLTNAPATFCTLMNKVVHPFLDKFVVVYLDDIVVYSETLEEHMQHLRQVFQVLRENELYVKPEKCSFAQQEVMFLGHRVGHGKISMDSAKVHAIQEWEPPSSVPELRSFLGLVNYYRRFIQGYSARATPLTDLLKKKVSWEWTAECQRAFEDLKQAVSQEPVLALPDYGRPFEMHTDASDLAIGGVLMQDGHPIAFESRKLNDTERRYPVHDKEMTAIVHCLRVWRHYLLGSRFVIKTDNVATSYFQGQKKLTPKQARWQDFLAEFDYVMEYKPGRANVVADALSRKAMFASISRPEGNILDRVKEGLAHDPFAKSLMELAREGKTRRFWCNDDALYTAGNRLYIPKWENLRRELMKECHDSRWAGHPGIKRTMALVEELYYWPRMRDDVEAYVRTCLVCQQDKIEQRQPGGLLEPLPAPERPWECVTMDFISALPQSEGCGSILVVVDKFSKYGTFIPAPRDCKAEEAARLFFKHAVKYWGLPHIIISDRDPRFTGKFWRELFKFMGSDLHFSTSFHPQTDGQTERVNALLELYLRHFVSANQHDWAKLLDVAQFSYNLQRSEATQQSPFEIVTGQQPLPPHYVTRGYTGASPAAYNWAKDWQEQLDVAKVYLDKASKKMKKWADKKRRPLEFRVGDLVMVKLPAQQFKAYRQVHKGLVRRYEGPYPILGKVGKVSYRVDLPPKLKIHPVFHVSLLKPFHGDLEDPARGESQRAPPATITSYDKQVSEILADRVIRQRGIPNHTEYLVKWKDQLDDEASWEREEDLWQFSSAIEAYKARKLDEGVKSFGGGECHRPRARTPKGRVGSGIGGMLSAVHGFNTGIPFLQSRMKGPKWLPFVTGIPLLLMFSGASAAFGGYALPKFTQLTVTSYYAASSASHYGISLLTRHIEERHISRTQQER</sequence>
<keyword evidence="5" id="KW-0479">Metal-binding</keyword>
<dbReference type="Gene3D" id="3.30.70.270">
    <property type="match status" value="2"/>
</dbReference>
<dbReference type="InterPro" id="IPR016197">
    <property type="entry name" value="Chromo-like_dom_sf"/>
</dbReference>
<feature type="region of interest" description="Disordered" evidence="16">
    <location>
        <begin position="1"/>
        <end position="39"/>
    </location>
</feature>
<evidence type="ECO:0000256" key="8">
    <source>
        <dbReference type="ARBA" id="ARBA00022801"/>
    </source>
</evidence>
<keyword evidence="4" id="KW-0540">Nuclease</keyword>
<dbReference type="Pfam" id="PF03732">
    <property type="entry name" value="Retrotrans_gag"/>
    <property type="match status" value="1"/>
</dbReference>
<dbReference type="Pfam" id="PF17921">
    <property type="entry name" value="Integrase_H2C2"/>
    <property type="match status" value="1"/>
</dbReference>
<keyword evidence="6" id="KW-0064">Aspartyl protease</keyword>
<evidence type="ECO:0000259" key="18">
    <source>
        <dbReference type="PROSITE" id="PS50013"/>
    </source>
</evidence>
<evidence type="ECO:0000313" key="22">
    <source>
        <dbReference type="Proteomes" id="UP001054252"/>
    </source>
</evidence>
<evidence type="ECO:0000256" key="16">
    <source>
        <dbReference type="SAM" id="MobiDB-lite"/>
    </source>
</evidence>
<dbReference type="InterPro" id="IPR056924">
    <property type="entry name" value="SH3_Tf2-1"/>
</dbReference>
<reference evidence="21 22" key="1">
    <citation type="journal article" date="2021" name="Commun. Biol.">
        <title>The genome of Shorea leprosula (Dipterocarpaceae) highlights the ecological relevance of drought in aseasonal tropical rainforests.</title>
        <authorList>
            <person name="Ng K.K.S."/>
            <person name="Kobayashi M.J."/>
            <person name="Fawcett J.A."/>
            <person name="Hatakeyama M."/>
            <person name="Paape T."/>
            <person name="Ng C.H."/>
            <person name="Ang C.C."/>
            <person name="Tnah L.H."/>
            <person name="Lee C.T."/>
            <person name="Nishiyama T."/>
            <person name="Sese J."/>
            <person name="O'Brien M.J."/>
            <person name="Copetti D."/>
            <person name="Mohd Noor M.I."/>
            <person name="Ong R.C."/>
            <person name="Putra M."/>
            <person name="Sireger I.Z."/>
            <person name="Indrioko S."/>
            <person name="Kosugi Y."/>
            <person name="Izuno A."/>
            <person name="Isagi Y."/>
            <person name="Lee S.L."/>
            <person name="Shimizu K.K."/>
        </authorList>
    </citation>
    <scope>NUCLEOTIDE SEQUENCE [LARGE SCALE GENOMIC DNA]</scope>
    <source>
        <strain evidence="21">214</strain>
    </source>
</reference>
<dbReference type="Pfam" id="PF13650">
    <property type="entry name" value="Asp_protease_2"/>
    <property type="match status" value="1"/>
</dbReference>
<dbReference type="FunFam" id="1.10.340.70:FF:000001">
    <property type="entry name" value="Retrovirus-related Pol polyprotein from transposon gypsy-like Protein"/>
    <property type="match status" value="1"/>
</dbReference>
<dbReference type="Pfam" id="PF24626">
    <property type="entry name" value="SH3_Tf2-1"/>
    <property type="match status" value="1"/>
</dbReference>
<organism evidence="21 22">
    <name type="scientific">Rubroshorea leprosula</name>
    <dbReference type="NCBI Taxonomy" id="152421"/>
    <lineage>
        <taxon>Eukaryota</taxon>
        <taxon>Viridiplantae</taxon>
        <taxon>Streptophyta</taxon>
        <taxon>Embryophyta</taxon>
        <taxon>Tracheophyta</taxon>
        <taxon>Spermatophyta</taxon>
        <taxon>Magnoliopsida</taxon>
        <taxon>eudicotyledons</taxon>
        <taxon>Gunneridae</taxon>
        <taxon>Pentapetalae</taxon>
        <taxon>rosids</taxon>
        <taxon>malvids</taxon>
        <taxon>Malvales</taxon>
        <taxon>Dipterocarpaceae</taxon>
        <taxon>Rubroshorea</taxon>
    </lineage>
</organism>
<dbReference type="InterPro" id="IPR023780">
    <property type="entry name" value="Chromo_domain"/>
</dbReference>
<keyword evidence="10" id="KW-0229">DNA integration</keyword>
<keyword evidence="2" id="KW-0808">Transferase</keyword>
<keyword evidence="13" id="KW-0238">DNA-binding</keyword>
<dbReference type="GO" id="GO:0015074">
    <property type="term" value="P:DNA integration"/>
    <property type="evidence" value="ECO:0007669"/>
    <property type="project" value="UniProtKB-KW"/>
</dbReference>
<keyword evidence="8" id="KW-0378">Hydrolase</keyword>
<dbReference type="Gene3D" id="3.10.10.10">
    <property type="entry name" value="HIV Type 1 Reverse Transcriptase, subunit A, domain 1"/>
    <property type="match status" value="1"/>
</dbReference>
<dbReference type="Pfam" id="PF00385">
    <property type="entry name" value="Chromo"/>
    <property type="match status" value="1"/>
</dbReference>
<dbReference type="Gene3D" id="3.30.420.10">
    <property type="entry name" value="Ribonuclease H-like superfamily/Ribonuclease H"/>
    <property type="match status" value="1"/>
</dbReference>
<evidence type="ECO:0000256" key="6">
    <source>
        <dbReference type="ARBA" id="ARBA00022750"/>
    </source>
</evidence>
<feature type="domain" description="Reverse transcriptase" evidence="19">
    <location>
        <begin position="659"/>
        <end position="838"/>
    </location>
</feature>
<evidence type="ECO:0000256" key="7">
    <source>
        <dbReference type="ARBA" id="ARBA00022759"/>
    </source>
</evidence>
<keyword evidence="17" id="KW-1133">Transmembrane helix</keyword>
<dbReference type="SUPFAM" id="SSF53098">
    <property type="entry name" value="Ribonuclease H-like"/>
    <property type="match status" value="1"/>
</dbReference>
<dbReference type="InterPro" id="IPR041588">
    <property type="entry name" value="Integrase_H2C2"/>
</dbReference>
<evidence type="ECO:0000256" key="14">
    <source>
        <dbReference type="ARBA" id="ARBA00023172"/>
    </source>
</evidence>
<feature type="domain" description="Integrase catalytic" evidence="20">
    <location>
        <begin position="1178"/>
        <end position="1337"/>
    </location>
</feature>
<dbReference type="GO" id="GO:0006508">
    <property type="term" value="P:proteolysis"/>
    <property type="evidence" value="ECO:0007669"/>
    <property type="project" value="UniProtKB-KW"/>
</dbReference>
<dbReference type="SUPFAM" id="SSF56672">
    <property type="entry name" value="DNA/RNA polymerases"/>
    <property type="match status" value="1"/>
</dbReference>
<evidence type="ECO:0000256" key="17">
    <source>
        <dbReference type="SAM" id="Phobius"/>
    </source>
</evidence>
<keyword evidence="22" id="KW-1185">Reference proteome</keyword>
<feature type="domain" description="Chromo" evidence="18">
    <location>
        <begin position="1484"/>
        <end position="1540"/>
    </location>
</feature>
<dbReference type="GO" id="GO:0003964">
    <property type="term" value="F:RNA-directed DNA polymerase activity"/>
    <property type="evidence" value="ECO:0007669"/>
    <property type="project" value="UniProtKB-KW"/>
</dbReference>
<gene>
    <name evidence="21" type="ORF">SLEP1_g42879</name>
</gene>
<name>A0AAV5LB70_9ROSI</name>
<evidence type="ECO:0000256" key="11">
    <source>
        <dbReference type="ARBA" id="ARBA00022918"/>
    </source>
</evidence>
<dbReference type="GO" id="GO:0004519">
    <property type="term" value="F:endonuclease activity"/>
    <property type="evidence" value="ECO:0007669"/>
    <property type="project" value="UniProtKB-KW"/>
</dbReference>
<dbReference type="InterPro" id="IPR043128">
    <property type="entry name" value="Rev_trsase/Diguanyl_cyclase"/>
</dbReference>
<comment type="caution">
    <text evidence="21">The sequence shown here is derived from an EMBL/GenBank/DDBJ whole genome shotgun (WGS) entry which is preliminary data.</text>
</comment>
<dbReference type="InterPro" id="IPR050951">
    <property type="entry name" value="Retrovirus_Pol_polyprotein"/>
</dbReference>
<evidence type="ECO:0000256" key="5">
    <source>
        <dbReference type="ARBA" id="ARBA00022723"/>
    </source>
</evidence>
<dbReference type="SUPFAM" id="SSF50630">
    <property type="entry name" value="Acid proteases"/>
    <property type="match status" value="1"/>
</dbReference>
<dbReference type="Gene3D" id="2.40.50.40">
    <property type="match status" value="1"/>
</dbReference>
<keyword evidence="11" id="KW-0695">RNA-directed DNA polymerase</keyword>
<keyword evidence="14" id="KW-0233">DNA recombination</keyword>
<keyword evidence="17" id="KW-0812">Transmembrane</keyword>
<feature type="transmembrane region" description="Helical" evidence="17">
    <location>
        <begin position="1595"/>
        <end position="1620"/>
    </location>
</feature>
<dbReference type="InterPro" id="IPR041577">
    <property type="entry name" value="RT_RNaseH_2"/>
</dbReference>
<dbReference type="PROSITE" id="PS50013">
    <property type="entry name" value="CHROMO_2"/>
    <property type="match status" value="1"/>
</dbReference>